<sequence>MQAFPVLLGFLSTMATAQVAVLCSTATPPTNWTGYTLTFKQPPDYDSVTNNAQYGSKICQHTGALVSNALGVDGSVAVRIEPSTCLQASVTNRRA</sequence>
<dbReference type="Proteomes" id="UP001303760">
    <property type="component" value="Unassembled WGS sequence"/>
</dbReference>
<dbReference type="EMBL" id="MU860091">
    <property type="protein sequence ID" value="KAK4238539.1"/>
    <property type="molecule type" value="Genomic_DNA"/>
</dbReference>
<evidence type="ECO:0000313" key="3">
    <source>
        <dbReference type="Proteomes" id="UP001303760"/>
    </source>
</evidence>
<accession>A0AAN7CAN8</accession>
<feature type="signal peptide" evidence="1">
    <location>
        <begin position="1"/>
        <end position="17"/>
    </location>
</feature>
<proteinExistence type="predicted"/>
<protein>
    <submittedName>
        <fullName evidence="2">Uncharacterized protein</fullName>
    </submittedName>
</protein>
<reference evidence="2" key="2">
    <citation type="submission" date="2023-05" db="EMBL/GenBank/DDBJ databases">
        <authorList>
            <consortium name="Lawrence Berkeley National Laboratory"/>
            <person name="Steindorff A."/>
            <person name="Hensen N."/>
            <person name="Bonometti L."/>
            <person name="Westerberg I."/>
            <person name="Brannstrom I.O."/>
            <person name="Guillou S."/>
            <person name="Cros-Aarteil S."/>
            <person name="Calhoun S."/>
            <person name="Haridas S."/>
            <person name="Kuo A."/>
            <person name="Mondo S."/>
            <person name="Pangilinan J."/>
            <person name="Riley R."/>
            <person name="Labutti K."/>
            <person name="Andreopoulos B."/>
            <person name="Lipzen A."/>
            <person name="Chen C."/>
            <person name="Yanf M."/>
            <person name="Daum C."/>
            <person name="Ng V."/>
            <person name="Clum A."/>
            <person name="Ohm R."/>
            <person name="Martin F."/>
            <person name="Silar P."/>
            <person name="Natvig D."/>
            <person name="Lalanne C."/>
            <person name="Gautier V."/>
            <person name="Ament-Velasquez S.L."/>
            <person name="Kruys A."/>
            <person name="Hutchinson M.I."/>
            <person name="Powell A.J."/>
            <person name="Barry K."/>
            <person name="Miller A.N."/>
            <person name="Grigoriev I.V."/>
            <person name="Debuchy R."/>
            <person name="Gladieux P."/>
            <person name="Thoren M.H."/>
            <person name="Johannesson H."/>
        </authorList>
    </citation>
    <scope>NUCLEOTIDE SEQUENCE</scope>
    <source>
        <strain evidence="2">CBS 532.94</strain>
    </source>
</reference>
<comment type="caution">
    <text evidence="2">The sequence shown here is derived from an EMBL/GenBank/DDBJ whole genome shotgun (WGS) entry which is preliminary data.</text>
</comment>
<feature type="chain" id="PRO_5042985601" evidence="1">
    <location>
        <begin position="18"/>
        <end position="95"/>
    </location>
</feature>
<evidence type="ECO:0000256" key="1">
    <source>
        <dbReference type="SAM" id="SignalP"/>
    </source>
</evidence>
<dbReference type="AlphaFoldDB" id="A0AAN7CAN8"/>
<name>A0AAN7CAN8_9PEZI</name>
<keyword evidence="3" id="KW-1185">Reference proteome</keyword>
<keyword evidence="1" id="KW-0732">Signal</keyword>
<reference evidence="2" key="1">
    <citation type="journal article" date="2023" name="Mol. Phylogenet. Evol.">
        <title>Genome-scale phylogeny and comparative genomics of the fungal order Sordariales.</title>
        <authorList>
            <person name="Hensen N."/>
            <person name="Bonometti L."/>
            <person name="Westerberg I."/>
            <person name="Brannstrom I.O."/>
            <person name="Guillou S."/>
            <person name="Cros-Aarteil S."/>
            <person name="Calhoun S."/>
            <person name="Haridas S."/>
            <person name="Kuo A."/>
            <person name="Mondo S."/>
            <person name="Pangilinan J."/>
            <person name="Riley R."/>
            <person name="LaButti K."/>
            <person name="Andreopoulos B."/>
            <person name="Lipzen A."/>
            <person name="Chen C."/>
            <person name="Yan M."/>
            <person name="Daum C."/>
            <person name="Ng V."/>
            <person name="Clum A."/>
            <person name="Steindorff A."/>
            <person name="Ohm R.A."/>
            <person name="Martin F."/>
            <person name="Silar P."/>
            <person name="Natvig D.O."/>
            <person name="Lalanne C."/>
            <person name="Gautier V."/>
            <person name="Ament-Velasquez S.L."/>
            <person name="Kruys A."/>
            <person name="Hutchinson M.I."/>
            <person name="Powell A.J."/>
            <person name="Barry K."/>
            <person name="Miller A.N."/>
            <person name="Grigoriev I.V."/>
            <person name="Debuchy R."/>
            <person name="Gladieux P."/>
            <person name="Hiltunen Thoren M."/>
            <person name="Johannesson H."/>
        </authorList>
    </citation>
    <scope>NUCLEOTIDE SEQUENCE</scope>
    <source>
        <strain evidence="2">CBS 532.94</strain>
    </source>
</reference>
<gene>
    <name evidence="2" type="ORF">C8A03DRAFT_33417</name>
</gene>
<organism evidence="2 3">
    <name type="scientific">Achaetomium macrosporum</name>
    <dbReference type="NCBI Taxonomy" id="79813"/>
    <lineage>
        <taxon>Eukaryota</taxon>
        <taxon>Fungi</taxon>
        <taxon>Dikarya</taxon>
        <taxon>Ascomycota</taxon>
        <taxon>Pezizomycotina</taxon>
        <taxon>Sordariomycetes</taxon>
        <taxon>Sordariomycetidae</taxon>
        <taxon>Sordariales</taxon>
        <taxon>Chaetomiaceae</taxon>
        <taxon>Achaetomium</taxon>
    </lineage>
</organism>
<evidence type="ECO:0000313" key="2">
    <source>
        <dbReference type="EMBL" id="KAK4238539.1"/>
    </source>
</evidence>